<dbReference type="PANTHER" id="PTHR34693:SF1">
    <property type="entry name" value="PROTEIN PAR32"/>
    <property type="match status" value="1"/>
</dbReference>
<name>A0A0H5CFJ9_CYBJN</name>
<feature type="region of interest" description="Disordered" evidence="1">
    <location>
        <begin position="1"/>
        <end position="29"/>
    </location>
</feature>
<feature type="compositionally biased region" description="Polar residues" evidence="1">
    <location>
        <begin position="102"/>
        <end position="112"/>
    </location>
</feature>
<feature type="compositionally biased region" description="Polar residues" evidence="1">
    <location>
        <begin position="45"/>
        <end position="60"/>
    </location>
</feature>
<dbReference type="Proteomes" id="UP000038830">
    <property type="component" value="Unassembled WGS sequence"/>
</dbReference>
<evidence type="ECO:0000313" key="3">
    <source>
        <dbReference type="Proteomes" id="UP000038830"/>
    </source>
</evidence>
<feature type="region of interest" description="Disordered" evidence="1">
    <location>
        <begin position="45"/>
        <end position="77"/>
    </location>
</feature>
<accession>A0A0H5CFJ9</accession>
<proteinExistence type="predicted"/>
<dbReference type="InterPro" id="IPR053203">
    <property type="entry name" value="Cisplatin_resist-associated"/>
</dbReference>
<dbReference type="PANTHER" id="PTHR34693">
    <property type="entry name" value="PROTEIN PAR32"/>
    <property type="match status" value="1"/>
</dbReference>
<dbReference type="AlphaFoldDB" id="A0A0H5CFJ9"/>
<organism evidence="2 3">
    <name type="scientific">Cyberlindnera jadinii (strain ATCC 18201 / CBS 1600 / BCRC 20928 / JCM 3617 / NBRC 0987 / NRRL Y-1542)</name>
    <name type="common">Torula yeast</name>
    <name type="synonym">Candida utilis</name>
    <dbReference type="NCBI Taxonomy" id="983966"/>
    <lineage>
        <taxon>Eukaryota</taxon>
        <taxon>Fungi</taxon>
        <taxon>Dikarya</taxon>
        <taxon>Ascomycota</taxon>
        <taxon>Saccharomycotina</taxon>
        <taxon>Saccharomycetes</taxon>
        <taxon>Phaffomycetales</taxon>
        <taxon>Phaffomycetaceae</taxon>
        <taxon>Cyberlindnera</taxon>
    </lineage>
</organism>
<gene>
    <name evidence="2" type="ORF">BN1211_3930</name>
</gene>
<dbReference type="EMBL" id="CDQK01000004">
    <property type="protein sequence ID" value="CEP23364.1"/>
    <property type="molecule type" value="Genomic_DNA"/>
</dbReference>
<dbReference type="Pfam" id="PF12223">
    <property type="entry name" value="DUF3602"/>
    <property type="match status" value="2"/>
</dbReference>
<feature type="compositionally biased region" description="Basic residues" evidence="1">
    <location>
        <begin position="151"/>
        <end position="160"/>
    </location>
</feature>
<reference evidence="3" key="1">
    <citation type="journal article" date="2015" name="J. Biotechnol.">
        <title>The structure of the Cyberlindnera jadinii genome and its relation to Candida utilis analyzed by the occurrence of single nucleotide polymorphisms.</title>
        <authorList>
            <person name="Rupp O."/>
            <person name="Brinkrolf K."/>
            <person name="Buerth C."/>
            <person name="Kunigo M."/>
            <person name="Schneider J."/>
            <person name="Jaenicke S."/>
            <person name="Goesmann A."/>
            <person name="Puehler A."/>
            <person name="Jaeger K.-E."/>
            <person name="Ernst J.F."/>
        </authorList>
    </citation>
    <scope>NUCLEOTIDE SEQUENCE [LARGE SCALE GENOMIC DNA]</scope>
    <source>
        <strain evidence="3">ATCC 18201 / CBS 1600 / BCRC 20928 / JCM 3617 / NBRC 0987 / NRRL Y-1542</strain>
    </source>
</reference>
<evidence type="ECO:0000313" key="2">
    <source>
        <dbReference type="EMBL" id="CEP23364.1"/>
    </source>
</evidence>
<protein>
    <submittedName>
        <fullName evidence="2">Uncharacterized protein</fullName>
    </submittedName>
</protein>
<sequence length="160" mass="17541">MTGNSADPEDFIPMSSSTSQPKQDHKYYYSTGRGGAWNIKASKEQPQPNVVEQGSLTPNLLQPVFSTGRGGAGNMHRNTDAKLARKLQDVDADPEDYITPVISGQANNNNPMSFGRGGFGNMISPKNSYNENQEKQREKNSSKDGSGGFFKKAKKFFKSK</sequence>
<evidence type="ECO:0000256" key="1">
    <source>
        <dbReference type="SAM" id="MobiDB-lite"/>
    </source>
</evidence>
<feature type="region of interest" description="Disordered" evidence="1">
    <location>
        <begin position="100"/>
        <end position="160"/>
    </location>
</feature>
<dbReference type="InterPro" id="IPR022024">
    <property type="entry name" value="DUF3602"/>
</dbReference>
<feature type="compositionally biased region" description="Basic and acidic residues" evidence="1">
    <location>
        <begin position="132"/>
        <end position="142"/>
    </location>
</feature>